<proteinExistence type="predicted"/>
<organism evidence="1 2">
    <name type="scientific">Russula earlei</name>
    <dbReference type="NCBI Taxonomy" id="71964"/>
    <lineage>
        <taxon>Eukaryota</taxon>
        <taxon>Fungi</taxon>
        <taxon>Dikarya</taxon>
        <taxon>Basidiomycota</taxon>
        <taxon>Agaricomycotina</taxon>
        <taxon>Agaricomycetes</taxon>
        <taxon>Russulales</taxon>
        <taxon>Russulaceae</taxon>
        <taxon>Russula</taxon>
    </lineage>
</organism>
<name>A0ACC0U6M4_9AGAM</name>
<protein>
    <submittedName>
        <fullName evidence="1">Uncharacterized protein</fullName>
    </submittedName>
</protein>
<reference evidence="1" key="1">
    <citation type="submission" date="2021-03" db="EMBL/GenBank/DDBJ databases">
        <title>Evolutionary priming and transition to the ectomycorrhizal habit in an iconic lineage of mushroom-forming fungi: is preadaptation a requirement?</title>
        <authorList>
            <consortium name="DOE Joint Genome Institute"/>
            <person name="Looney B.P."/>
            <person name="Miyauchi S."/>
            <person name="Morin E."/>
            <person name="Drula E."/>
            <person name="Courty P.E."/>
            <person name="Chicoki N."/>
            <person name="Fauchery L."/>
            <person name="Kohler A."/>
            <person name="Kuo A."/>
            <person name="LaButti K."/>
            <person name="Pangilinan J."/>
            <person name="Lipzen A."/>
            <person name="Riley R."/>
            <person name="Andreopoulos W."/>
            <person name="He G."/>
            <person name="Johnson J."/>
            <person name="Barry K.W."/>
            <person name="Grigoriev I.V."/>
            <person name="Nagy L."/>
            <person name="Hibbett D."/>
            <person name="Henrissat B."/>
            <person name="Matheny P.B."/>
            <person name="Labbe J."/>
            <person name="Martin A.F."/>
        </authorList>
    </citation>
    <scope>NUCLEOTIDE SEQUENCE</scope>
    <source>
        <strain evidence="1">BPL698</strain>
    </source>
</reference>
<keyword evidence="2" id="KW-1185">Reference proteome</keyword>
<sequence length="110" mass="12550">MLRWSDSAIVTLIFCRILSAEPQPSFVTYCPTIPMNLGALQRELGVCLPYLSSRRAIPSCLCRAQHVNRSGQLNEFYCPRGKVSLTARLTRWREPQIELVVAVVFVQVRR</sequence>
<gene>
    <name evidence="1" type="ORF">F5148DRAFT_166697</name>
</gene>
<comment type="caution">
    <text evidence="1">The sequence shown here is derived from an EMBL/GenBank/DDBJ whole genome shotgun (WGS) entry which is preliminary data.</text>
</comment>
<evidence type="ECO:0000313" key="1">
    <source>
        <dbReference type="EMBL" id="KAI9507000.1"/>
    </source>
</evidence>
<accession>A0ACC0U6M4</accession>
<evidence type="ECO:0000313" key="2">
    <source>
        <dbReference type="Proteomes" id="UP001207468"/>
    </source>
</evidence>
<dbReference type="EMBL" id="JAGFNK010000145">
    <property type="protein sequence ID" value="KAI9507000.1"/>
    <property type="molecule type" value="Genomic_DNA"/>
</dbReference>
<dbReference type="Proteomes" id="UP001207468">
    <property type="component" value="Unassembled WGS sequence"/>
</dbReference>